<sequence>MNEIRWKPKAAKQLRKIQQQEAATVFDKVEVLKTFPECENADIKPLVNHTHGYRLRVGRYRVLFDYDGGIRVISIEEVKKRDGRTY</sequence>
<dbReference type="SUPFAM" id="SSF143011">
    <property type="entry name" value="RelE-like"/>
    <property type="match status" value="1"/>
</dbReference>
<dbReference type="RefSeq" id="WP_210230011.1">
    <property type="nucleotide sequence ID" value="NZ_CP072800.1"/>
</dbReference>
<dbReference type="PANTHER" id="PTHR38813:SF1">
    <property type="entry name" value="TOXIN RELE1-RELATED"/>
    <property type="match status" value="1"/>
</dbReference>
<organism evidence="2 3">
    <name type="scientific">Candidatus Thiothrix anitrata</name>
    <dbReference type="NCBI Taxonomy" id="2823902"/>
    <lineage>
        <taxon>Bacteria</taxon>
        <taxon>Pseudomonadati</taxon>
        <taxon>Pseudomonadota</taxon>
        <taxon>Gammaproteobacteria</taxon>
        <taxon>Thiotrichales</taxon>
        <taxon>Thiotrichaceae</taxon>
        <taxon>Thiothrix</taxon>
    </lineage>
</organism>
<evidence type="ECO:0000256" key="1">
    <source>
        <dbReference type="ARBA" id="ARBA00022649"/>
    </source>
</evidence>
<keyword evidence="1" id="KW-1277">Toxin-antitoxin system</keyword>
<dbReference type="InterPro" id="IPR007712">
    <property type="entry name" value="RelE/ParE_toxin"/>
</dbReference>
<dbReference type="Gene3D" id="3.30.2310.20">
    <property type="entry name" value="RelE-like"/>
    <property type="match status" value="1"/>
</dbReference>
<dbReference type="InterPro" id="IPR052747">
    <property type="entry name" value="TA_system_RelE_toxin"/>
</dbReference>
<evidence type="ECO:0000313" key="3">
    <source>
        <dbReference type="Proteomes" id="UP000672027"/>
    </source>
</evidence>
<dbReference type="Pfam" id="PF05016">
    <property type="entry name" value="ParE_toxin"/>
    <property type="match status" value="1"/>
</dbReference>
<keyword evidence="3" id="KW-1185">Reference proteome</keyword>
<name>A0ABX7X8G7_9GAMM</name>
<reference evidence="2 3" key="1">
    <citation type="submission" date="2021-04" db="EMBL/GenBank/DDBJ databases">
        <title>Genomics, taxonomy and metabolism of representatives of sulfur bacteria of the genus Thiothrix: Thiothrix fructosivorans QT, Thiothrix unzii A1T and three new species, Thiothrix subterranea sp. nov., Thiothrix litoralis sp. nov. and 'Candidatus Thiothrix anitrata' sp. nov.</title>
        <authorList>
            <person name="Ravin N.V."/>
            <person name="Smolyakov D."/>
            <person name="Rudenko T.S."/>
            <person name="Mardanov A.V."/>
            <person name="Beletsky A.V."/>
            <person name="Markov N.D."/>
            <person name="Fomenkov A.I."/>
            <person name="Roberts R.J."/>
            <person name="Karnachuk O.V."/>
            <person name="Novikov A."/>
            <person name="Grabovich M.Y."/>
        </authorList>
    </citation>
    <scope>NUCLEOTIDE SEQUENCE [LARGE SCALE GENOMIC DNA]</scope>
    <source>
        <strain evidence="2 3">A52</strain>
    </source>
</reference>
<evidence type="ECO:0000313" key="2">
    <source>
        <dbReference type="EMBL" id="QTR51519.1"/>
    </source>
</evidence>
<dbReference type="EMBL" id="CP072800">
    <property type="protein sequence ID" value="QTR51519.1"/>
    <property type="molecule type" value="Genomic_DNA"/>
</dbReference>
<accession>A0ABX7X8G7</accession>
<proteinExistence type="predicted"/>
<dbReference type="Proteomes" id="UP000672027">
    <property type="component" value="Chromosome"/>
</dbReference>
<dbReference type="PANTHER" id="PTHR38813">
    <property type="match status" value="1"/>
</dbReference>
<gene>
    <name evidence="2" type="ORF">J8380_08265</name>
</gene>
<protein>
    <submittedName>
        <fullName evidence="2">Type II toxin-antitoxin system RelE/ParE family toxin</fullName>
    </submittedName>
</protein>
<dbReference type="InterPro" id="IPR035093">
    <property type="entry name" value="RelE/ParE_toxin_dom_sf"/>
</dbReference>